<proteinExistence type="predicted"/>
<comment type="caution">
    <text evidence="1">The sequence shown here is derived from an EMBL/GenBank/DDBJ whole genome shotgun (WGS) entry which is preliminary data.</text>
</comment>
<dbReference type="Proteomes" id="UP001447188">
    <property type="component" value="Unassembled WGS sequence"/>
</dbReference>
<accession>A0ABR3GDR2</accession>
<reference evidence="1 2" key="1">
    <citation type="submission" date="2024-02" db="EMBL/GenBank/DDBJ databases">
        <title>Discinaceae phylogenomics.</title>
        <authorList>
            <person name="Dirks A.C."/>
            <person name="James T.Y."/>
        </authorList>
    </citation>
    <scope>NUCLEOTIDE SEQUENCE [LARGE SCALE GENOMIC DNA]</scope>
    <source>
        <strain evidence="1 2">ACD0624</strain>
    </source>
</reference>
<name>A0ABR3GDR2_9PEZI</name>
<gene>
    <name evidence="1" type="ORF">Q9L58_006981</name>
</gene>
<evidence type="ECO:0000313" key="2">
    <source>
        <dbReference type="Proteomes" id="UP001447188"/>
    </source>
</evidence>
<organism evidence="1 2">
    <name type="scientific">Discina gigas</name>
    <dbReference type="NCBI Taxonomy" id="1032678"/>
    <lineage>
        <taxon>Eukaryota</taxon>
        <taxon>Fungi</taxon>
        <taxon>Dikarya</taxon>
        <taxon>Ascomycota</taxon>
        <taxon>Pezizomycotina</taxon>
        <taxon>Pezizomycetes</taxon>
        <taxon>Pezizales</taxon>
        <taxon>Discinaceae</taxon>
        <taxon>Discina</taxon>
    </lineage>
</organism>
<sequence length="206" mass="22383">MSQPTETQQSPGCSCQDATKAAQNIQHLVNLVKTANDATSAMAEALRVQGLVLLAVVERNNPKPPSATLSLASPNTKPYGGISKVISERVGSVSVEEWEGMSDDSLRDLDLVLEKIINTTVFGETWMDTALGIHAELATVGLVFKTLDECLLSNEPRGWEAAGNTGLGKLVRMRALTNASCGDHKTDWWVDEMMRIVVRLMELRGM</sequence>
<dbReference type="EMBL" id="JBBBZM010000104">
    <property type="protein sequence ID" value="KAL0634102.1"/>
    <property type="molecule type" value="Genomic_DNA"/>
</dbReference>
<keyword evidence="2" id="KW-1185">Reference proteome</keyword>
<protein>
    <submittedName>
        <fullName evidence="1">Uncharacterized protein</fullName>
    </submittedName>
</protein>
<evidence type="ECO:0000313" key="1">
    <source>
        <dbReference type="EMBL" id="KAL0634102.1"/>
    </source>
</evidence>